<dbReference type="EMBL" id="GL535333">
    <property type="protein sequence ID" value="EFQ90140.1"/>
    <property type="molecule type" value="Genomic_DNA"/>
</dbReference>
<name>E3RVV8_PYRTT</name>
<dbReference type="InterPro" id="IPR012337">
    <property type="entry name" value="RNaseH-like_sf"/>
</dbReference>
<dbReference type="KEGG" id="pte:PTT_13346"/>
<dbReference type="GO" id="GO:0003676">
    <property type="term" value="F:nucleic acid binding"/>
    <property type="evidence" value="ECO:0007669"/>
    <property type="project" value="InterPro"/>
</dbReference>
<dbReference type="Gene3D" id="3.30.420.10">
    <property type="entry name" value="Ribonuclease H-like superfamily/Ribonuclease H"/>
    <property type="match status" value="1"/>
</dbReference>
<proteinExistence type="predicted"/>
<evidence type="ECO:0000313" key="3">
    <source>
        <dbReference type="Proteomes" id="UP000001067"/>
    </source>
</evidence>
<dbReference type="AlphaFoldDB" id="E3RVV8"/>
<sequence>MADQSLSARYDFYFKDNRPARSIIRLLGLFSQFMKRQYNITVKVIEIDNEIVTVKQEVEKWCANLLIQLEPSAPDTQAQNRGAERSEGVIKENARAIRLDANLL</sequence>
<dbReference type="SUPFAM" id="SSF53098">
    <property type="entry name" value="Ribonuclease H-like"/>
    <property type="match status" value="1"/>
</dbReference>
<evidence type="ECO:0000313" key="2">
    <source>
        <dbReference type="EMBL" id="EFQ90141.1"/>
    </source>
</evidence>
<gene>
    <name evidence="2" type="ORF">PTT_13345</name>
    <name evidence="1" type="ORF">PTT_13346</name>
</gene>
<evidence type="ECO:0000313" key="1">
    <source>
        <dbReference type="EMBL" id="EFQ90140.1"/>
    </source>
</evidence>
<reference evidence="2 3" key="1">
    <citation type="journal article" date="2010" name="Genome Biol.">
        <title>A first genome assembly of the barley fungal pathogen Pyrenophora teres f. teres.</title>
        <authorList>
            <person name="Ellwood S.R."/>
            <person name="Liu Z."/>
            <person name="Syme R.A."/>
            <person name="Lai Z."/>
            <person name="Hane J.K."/>
            <person name="Keiper F."/>
            <person name="Moffat C.S."/>
            <person name="Oliver R.P."/>
            <person name="Friesen T.L."/>
        </authorList>
    </citation>
    <scope>NUCLEOTIDE SEQUENCE [LARGE SCALE GENOMIC DNA]</scope>
    <source>
        <strain evidence="2 3">0-1</strain>
    </source>
</reference>
<dbReference type="Proteomes" id="UP000001067">
    <property type="component" value="Unassembled WGS sequence"/>
</dbReference>
<keyword evidence="3" id="KW-1185">Reference proteome</keyword>
<organism evidence="3">
    <name type="scientific">Pyrenophora teres f. teres (strain 0-1)</name>
    <name type="common">Barley net blotch fungus</name>
    <name type="synonym">Drechslera teres f. teres</name>
    <dbReference type="NCBI Taxonomy" id="861557"/>
    <lineage>
        <taxon>Eukaryota</taxon>
        <taxon>Fungi</taxon>
        <taxon>Dikarya</taxon>
        <taxon>Ascomycota</taxon>
        <taxon>Pezizomycotina</taxon>
        <taxon>Dothideomycetes</taxon>
        <taxon>Pleosporomycetidae</taxon>
        <taxon>Pleosporales</taxon>
        <taxon>Pleosporineae</taxon>
        <taxon>Pleosporaceae</taxon>
        <taxon>Pyrenophora</taxon>
    </lineage>
</organism>
<dbReference type="OrthoDB" id="5017987at2759"/>
<accession>E3RVV8</accession>
<dbReference type="InterPro" id="IPR036397">
    <property type="entry name" value="RNaseH_sf"/>
</dbReference>
<protein>
    <submittedName>
        <fullName evidence="2">Uncharacterized protein</fullName>
    </submittedName>
</protein>
<dbReference type="KEGG" id="pte:PTT_13345"/>
<dbReference type="HOGENOM" id="CLU_2251441_0_0_1"/>
<dbReference type="EMBL" id="GL535332">
    <property type="protein sequence ID" value="EFQ90141.1"/>
    <property type="molecule type" value="Genomic_DNA"/>
</dbReference>